<reference evidence="2 3" key="1">
    <citation type="submission" date="2016-10" db="EMBL/GenBank/DDBJ databases">
        <authorList>
            <person name="Varghese N."/>
        </authorList>
    </citation>
    <scope>NUCLEOTIDE SEQUENCE [LARGE SCALE GENOMIC DNA]</scope>
</reference>
<dbReference type="AlphaFoldDB" id="A0A1Y6LE05"/>
<feature type="region of interest" description="Disordered" evidence="1">
    <location>
        <begin position="294"/>
        <end position="332"/>
    </location>
</feature>
<feature type="compositionally biased region" description="Polar residues" evidence="1">
    <location>
        <begin position="221"/>
        <end position="241"/>
    </location>
</feature>
<feature type="compositionally biased region" description="Basic and acidic residues" evidence="1">
    <location>
        <begin position="145"/>
        <end position="155"/>
    </location>
</feature>
<proteinExistence type="predicted"/>
<protein>
    <submittedName>
        <fullName evidence="2">Uncharacterized protein</fullName>
    </submittedName>
</protein>
<evidence type="ECO:0000313" key="3">
    <source>
        <dbReference type="Proteomes" id="UP000215453"/>
    </source>
</evidence>
<name>A0A1Y6LE05_ZYMTR</name>
<sequence length="332" mass="34620">MPDSAFGDGSDRGSDGFENLPTIVDGSSKGASDAQSRNTGWTAINAVNSVSSALSLGQTTTTTTPQFFASDHHNEAHTGIVGCSDPRPQAVSTFFGSNNPSASSSRSSLSDPSRSIATASSSTEQTSPSSASTPASAAQSPAEQTVDRTQVERPPDTLGGQYLWDARRGFWVFCRRVPPQVSGEASSSAPPAQYGSTNAKKLEFIQGVNRGNWYPRFKKLSGTSQSTGPSESSQQGITSQPPETPQPARSLRLVFQVGTRIPSVASALEGNVYTTPVSVRREYSPVNAVLPGVAAGEKANETPELPPGVSQASASSDDSDDGAMDIDSVLKE</sequence>
<dbReference type="Proteomes" id="UP000215453">
    <property type="component" value="Chromosome 3"/>
</dbReference>
<feature type="compositionally biased region" description="Low complexity" evidence="1">
    <location>
        <begin position="97"/>
        <end position="144"/>
    </location>
</feature>
<evidence type="ECO:0000256" key="1">
    <source>
        <dbReference type="SAM" id="MobiDB-lite"/>
    </source>
</evidence>
<gene>
    <name evidence="2" type="ORF">ZT1A5_G4162</name>
</gene>
<feature type="region of interest" description="Disordered" evidence="1">
    <location>
        <begin position="1"/>
        <end position="36"/>
    </location>
</feature>
<feature type="region of interest" description="Disordered" evidence="1">
    <location>
        <begin position="216"/>
        <end position="249"/>
    </location>
</feature>
<evidence type="ECO:0000313" key="2">
    <source>
        <dbReference type="EMBL" id="SMY22722.1"/>
    </source>
</evidence>
<feature type="region of interest" description="Disordered" evidence="1">
    <location>
        <begin position="91"/>
        <end position="160"/>
    </location>
</feature>
<dbReference type="EMBL" id="LT882678">
    <property type="protein sequence ID" value="SMY22722.1"/>
    <property type="molecule type" value="Genomic_DNA"/>
</dbReference>
<accession>A0A1Y6LE05</accession>
<organism evidence="2 3">
    <name type="scientific">Zymoseptoria tritici ST99CH_1A5</name>
    <dbReference type="NCBI Taxonomy" id="1276529"/>
    <lineage>
        <taxon>Eukaryota</taxon>
        <taxon>Fungi</taxon>
        <taxon>Dikarya</taxon>
        <taxon>Ascomycota</taxon>
        <taxon>Pezizomycotina</taxon>
        <taxon>Dothideomycetes</taxon>
        <taxon>Dothideomycetidae</taxon>
        <taxon>Mycosphaerellales</taxon>
        <taxon>Mycosphaerellaceae</taxon>
        <taxon>Zymoseptoria</taxon>
    </lineage>
</organism>